<comment type="caution">
    <text evidence="12">The sequence shown here is derived from an EMBL/GenBank/DDBJ whole genome shotgun (WGS) entry which is preliminary data.</text>
</comment>
<evidence type="ECO:0000256" key="3">
    <source>
        <dbReference type="ARBA" id="ARBA00022723"/>
    </source>
</evidence>
<dbReference type="UniPathway" id="UPA00391"/>
<keyword evidence="7 11" id="KW-0067">ATP-binding</keyword>
<comment type="function">
    <text evidence="11">Catalyzes the ATP-dependent conversion of 7-carboxy-7-deazaguanine (CDG) to 7-cyano-7-deazaguanine (preQ(0)).</text>
</comment>
<name>A0A7V1PVT4_CALAY</name>
<evidence type="ECO:0000256" key="2">
    <source>
        <dbReference type="ARBA" id="ARBA00022598"/>
    </source>
</evidence>
<evidence type="ECO:0000256" key="9">
    <source>
        <dbReference type="ARBA" id="ARBA00039149"/>
    </source>
</evidence>
<dbReference type="GO" id="GO:0005524">
    <property type="term" value="F:ATP binding"/>
    <property type="evidence" value="ECO:0007669"/>
    <property type="project" value="UniProtKB-UniRule"/>
</dbReference>
<evidence type="ECO:0000256" key="4">
    <source>
        <dbReference type="ARBA" id="ARBA00022741"/>
    </source>
</evidence>
<sequence length="228" mass="25258">MKAKPLAVVLVSGGMDSCVTAAIAAQKYQLAFLHLNYGQKTEQRELKAFEDIAAFYGVDKKLVVDARFFTEIGGSSLTDKSIPVKEADLDYEGIPDSYVPFRNANILAIAVSYAEVIGAVKIFIGAVEEDSSGYPDCREDFYRAYNRVIEEGTRPETRITIETPLIHLKKKEIIDRGLALKAPLELSWSCYQAGDEACGVCDSCALRLRGFAEAGREDPIPYKVRPRY</sequence>
<dbReference type="AlphaFoldDB" id="A0A7V1PVT4"/>
<dbReference type="PANTHER" id="PTHR42914:SF1">
    <property type="entry name" value="7-CYANO-7-DEAZAGUANINE SYNTHASE"/>
    <property type="match status" value="1"/>
</dbReference>
<comment type="cofactor">
    <cofactor evidence="11">
        <name>Zn(2+)</name>
        <dbReference type="ChEBI" id="CHEBI:29105"/>
    </cofactor>
    <text evidence="11">Binds 1 zinc ion per subunit.</text>
</comment>
<feature type="binding site" evidence="11">
    <location>
        <begin position="11"/>
        <end position="21"/>
    </location>
    <ligand>
        <name>ATP</name>
        <dbReference type="ChEBI" id="CHEBI:30616"/>
    </ligand>
</feature>
<dbReference type="EC" id="6.3.4.20" evidence="9 11"/>
<keyword evidence="3 11" id="KW-0479">Metal-binding</keyword>
<evidence type="ECO:0000256" key="5">
    <source>
        <dbReference type="ARBA" id="ARBA00022785"/>
    </source>
</evidence>
<dbReference type="SUPFAM" id="SSF52402">
    <property type="entry name" value="Adenine nucleotide alpha hydrolases-like"/>
    <property type="match status" value="1"/>
</dbReference>
<dbReference type="CDD" id="cd01995">
    <property type="entry name" value="QueC-like"/>
    <property type="match status" value="1"/>
</dbReference>
<keyword evidence="2 11" id="KW-0436">Ligase</keyword>
<evidence type="ECO:0000256" key="11">
    <source>
        <dbReference type="HAMAP-Rule" id="MF_01633"/>
    </source>
</evidence>
<evidence type="ECO:0000256" key="7">
    <source>
        <dbReference type="ARBA" id="ARBA00022840"/>
    </source>
</evidence>
<accession>A0A7V1PVT4</accession>
<organism evidence="12">
    <name type="scientific">Caldithrix abyssi</name>
    <dbReference type="NCBI Taxonomy" id="187145"/>
    <lineage>
        <taxon>Bacteria</taxon>
        <taxon>Pseudomonadati</taxon>
        <taxon>Calditrichota</taxon>
        <taxon>Calditrichia</taxon>
        <taxon>Calditrichales</taxon>
        <taxon>Calditrichaceae</taxon>
        <taxon>Caldithrix</taxon>
    </lineage>
</organism>
<dbReference type="InterPro" id="IPR014729">
    <property type="entry name" value="Rossmann-like_a/b/a_fold"/>
</dbReference>
<evidence type="ECO:0000256" key="8">
    <source>
        <dbReference type="ARBA" id="ARBA00037993"/>
    </source>
</evidence>
<dbReference type="Gene3D" id="3.40.50.620">
    <property type="entry name" value="HUPs"/>
    <property type="match status" value="1"/>
</dbReference>
<comment type="catalytic activity">
    <reaction evidence="10 11">
        <text>7-carboxy-7-carbaguanine + NH4(+) + 2 ATP = 7-cyano-7-carbaguanine + 2 AMP + 2 diphosphate + 2 H(+)</text>
        <dbReference type="Rhea" id="RHEA:27982"/>
        <dbReference type="ChEBI" id="CHEBI:15378"/>
        <dbReference type="ChEBI" id="CHEBI:28938"/>
        <dbReference type="ChEBI" id="CHEBI:30616"/>
        <dbReference type="ChEBI" id="CHEBI:33019"/>
        <dbReference type="ChEBI" id="CHEBI:45075"/>
        <dbReference type="ChEBI" id="CHEBI:61036"/>
        <dbReference type="ChEBI" id="CHEBI:456215"/>
        <dbReference type="EC" id="6.3.4.20"/>
    </reaction>
</comment>
<feature type="binding site" evidence="11">
    <location>
        <position position="204"/>
    </location>
    <ligand>
        <name>Zn(2+)</name>
        <dbReference type="ChEBI" id="CHEBI:29105"/>
    </ligand>
</feature>
<keyword evidence="4 11" id="KW-0547">Nucleotide-binding</keyword>
<protein>
    <recommendedName>
        <fullName evidence="9 11">7-cyano-7-deazaguanine synthase</fullName>
        <ecNumber evidence="9 11">6.3.4.20</ecNumber>
    </recommendedName>
    <alternativeName>
        <fullName evidence="11">7-cyano-7-carbaguanine synthase</fullName>
    </alternativeName>
    <alternativeName>
        <fullName evidence="11">PreQ(0) synthase</fullName>
    </alternativeName>
    <alternativeName>
        <fullName evidence="11">Queuosine biosynthesis protein QueC</fullName>
    </alternativeName>
</protein>
<dbReference type="GO" id="GO:0008616">
    <property type="term" value="P:tRNA queuosine(34) biosynthetic process"/>
    <property type="evidence" value="ECO:0007669"/>
    <property type="project" value="UniProtKB-UniRule"/>
</dbReference>
<dbReference type="EMBL" id="DRLD01000260">
    <property type="protein sequence ID" value="HED10892.1"/>
    <property type="molecule type" value="Genomic_DNA"/>
</dbReference>
<evidence type="ECO:0000313" key="12">
    <source>
        <dbReference type="EMBL" id="HED10892.1"/>
    </source>
</evidence>
<proteinExistence type="inferred from homology"/>
<dbReference type="HAMAP" id="MF_01633">
    <property type="entry name" value="QueC"/>
    <property type="match status" value="1"/>
</dbReference>
<keyword evidence="5 11" id="KW-0671">Queuosine biosynthesis</keyword>
<dbReference type="GO" id="GO:0008270">
    <property type="term" value="F:zinc ion binding"/>
    <property type="evidence" value="ECO:0007669"/>
    <property type="project" value="UniProtKB-UniRule"/>
</dbReference>
<comment type="similarity">
    <text evidence="8 11">Belongs to the QueC family.</text>
</comment>
<dbReference type="NCBIfam" id="TIGR00364">
    <property type="entry name" value="7-cyano-7-deazaguanine synthase QueC"/>
    <property type="match status" value="1"/>
</dbReference>
<evidence type="ECO:0000256" key="10">
    <source>
        <dbReference type="ARBA" id="ARBA00047890"/>
    </source>
</evidence>
<dbReference type="Proteomes" id="UP000886005">
    <property type="component" value="Unassembled WGS sequence"/>
</dbReference>
<feature type="binding site" evidence="11">
    <location>
        <position position="198"/>
    </location>
    <ligand>
        <name>Zn(2+)</name>
        <dbReference type="ChEBI" id="CHEBI:29105"/>
    </ligand>
</feature>
<dbReference type="Pfam" id="PF06508">
    <property type="entry name" value="QueC"/>
    <property type="match status" value="1"/>
</dbReference>
<dbReference type="PIRSF" id="PIRSF006293">
    <property type="entry name" value="ExsB"/>
    <property type="match status" value="1"/>
</dbReference>
<evidence type="ECO:0000256" key="1">
    <source>
        <dbReference type="ARBA" id="ARBA00005061"/>
    </source>
</evidence>
<feature type="binding site" evidence="11">
    <location>
        <position position="201"/>
    </location>
    <ligand>
        <name>Zn(2+)</name>
        <dbReference type="ChEBI" id="CHEBI:29105"/>
    </ligand>
</feature>
<comment type="pathway">
    <text evidence="1 11">Purine metabolism; 7-cyano-7-deazaguanine biosynthesis.</text>
</comment>
<evidence type="ECO:0000256" key="6">
    <source>
        <dbReference type="ARBA" id="ARBA00022833"/>
    </source>
</evidence>
<gene>
    <name evidence="11 12" type="primary">queC</name>
    <name evidence="12" type="ORF">ENJ10_09410</name>
</gene>
<dbReference type="InterPro" id="IPR018317">
    <property type="entry name" value="QueC"/>
</dbReference>
<dbReference type="GO" id="GO:0016879">
    <property type="term" value="F:ligase activity, forming carbon-nitrogen bonds"/>
    <property type="evidence" value="ECO:0007669"/>
    <property type="project" value="UniProtKB-UniRule"/>
</dbReference>
<dbReference type="PANTHER" id="PTHR42914">
    <property type="entry name" value="7-CYANO-7-DEAZAGUANINE SYNTHASE"/>
    <property type="match status" value="1"/>
</dbReference>
<feature type="binding site" evidence="11">
    <location>
        <position position="190"/>
    </location>
    <ligand>
        <name>Zn(2+)</name>
        <dbReference type="ChEBI" id="CHEBI:29105"/>
    </ligand>
</feature>
<reference evidence="12" key="1">
    <citation type="journal article" date="2020" name="mSystems">
        <title>Genome- and Community-Level Interaction Insights into Carbon Utilization and Element Cycling Functions of Hydrothermarchaeota in Hydrothermal Sediment.</title>
        <authorList>
            <person name="Zhou Z."/>
            <person name="Liu Y."/>
            <person name="Xu W."/>
            <person name="Pan J."/>
            <person name="Luo Z.H."/>
            <person name="Li M."/>
        </authorList>
    </citation>
    <scope>NUCLEOTIDE SEQUENCE [LARGE SCALE GENOMIC DNA]</scope>
    <source>
        <strain evidence="12">HyVt-456</strain>
    </source>
</reference>
<keyword evidence="6 11" id="KW-0862">Zinc</keyword>